<name>A0ABP7BV09_9ACTN</name>
<reference evidence="3" key="1">
    <citation type="journal article" date="2019" name="Int. J. Syst. Evol. Microbiol.">
        <title>The Global Catalogue of Microorganisms (GCM) 10K type strain sequencing project: providing services to taxonomists for standard genome sequencing and annotation.</title>
        <authorList>
            <consortium name="The Broad Institute Genomics Platform"/>
            <consortium name="The Broad Institute Genome Sequencing Center for Infectious Disease"/>
            <person name="Wu L."/>
            <person name="Ma J."/>
        </authorList>
    </citation>
    <scope>NUCLEOTIDE SEQUENCE [LARGE SCALE GENOMIC DNA]</scope>
    <source>
        <strain evidence="3">JCM 16904</strain>
    </source>
</reference>
<evidence type="ECO:0000313" key="3">
    <source>
        <dbReference type="Proteomes" id="UP001500902"/>
    </source>
</evidence>
<keyword evidence="3" id="KW-1185">Reference proteome</keyword>
<evidence type="ECO:0008006" key="4">
    <source>
        <dbReference type="Google" id="ProtNLM"/>
    </source>
</evidence>
<organism evidence="2 3">
    <name type="scientific">Nonomuraea antimicrobica</name>
    <dbReference type="NCBI Taxonomy" id="561173"/>
    <lineage>
        <taxon>Bacteria</taxon>
        <taxon>Bacillati</taxon>
        <taxon>Actinomycetota</taxon>
        <taxon>Actinomycetes</taxon>
        <taxon>Streptosporangiales</taxon>
        <taxon>Streptosporangiaceae</taxon>
        <taxon>Nonomuraea</taxon>
    </lineage>
</organism>
<comment type="caution">
    <text evidence="2">The sequence shown here is derived from an EMBL/GenBank/DDBJ whole genome shotgun (WGS) entry which is preliminary data.</text>
</comment>
<dbReference type="Proteomes" id="UP001500902">
    <property type="component" value="Unassembled WGS sequence"/>
</dbReference>
<gene>
    <name evidence="2" type="ORF">GCM10022224_036500</name>
</gene>
<accession>A0ABP7BV09</accession>
<sequence>MDNDAEDKRLASLLNAFTLASERTKHAVLTDKDLDRAYRRVDQASEHVRKLYEDLTALRSQVAARIYETEKLSLSVLAERWGVSKTRAGQIIRAAQPKTGDSE</sequence>
<dbReference type="EMBL" id="BAAAZP010000074">
    <property type="protein sequence ID" value="GAA3669077.1"/>
    <property type="molecule type" value="Genomic_DNA"/>
</dbReference>
<evidence type="ECO:0000256" key="1">
    <source>
        <dbReference type="SAM" id="Coils"/>
    </source>
</evidence>
<dbReference type="RefSeq" id="WP_344878707.1">
    <property type="nucleotide sequence ID" value="NZ_BAAAZP010000074.1"/>
</dbReference>
<protein>
    <recommendedName>
        <fullName evidence="4">Sigma-70, region 4</fullName>
    </recommendedName>
</protein>
<keyword evidence="1" id="KW-0175">Coiled coil</keyword>
<evidence type="ECO:0000313" key="2">
    <source>
        <dbReference type="EMBL" id="GAA3669077.1"/>
    </source>
</evidence>
<feature type="coiled-coil region" evidence="1">
    <location>
        <begin position="34"/>
        <end position="61"/>
    </location>
</feature>
<proteinExistence type="predicted"/>